<reference evidence="1" key="2">
    <citation type="journal article" date="2023" name="Proc. Natl. Acad. Sci. U.S.A.">
        <title>A global phylogenomic analysis of the shiitake genus Lentinula.</title>
        <authorList>
            <person name="Sierra-Patev S."/>
            <person name="Min B."/>
            <person name="Naranjo-Ortiz M."/>
            <person name="Looney B."/>
            <person name="Konkel Z."/>
            <person name="Slot J.C."/>
            <person name="Sakamoto Y."/>
            <person name="Steenwyk J.L."/>
            <person name="Rokas A."/>
            <person name="Carro J."/>
            <person name="Camarero S."/>
            <person name="Ferreira P."/>
            <person name="Molpeceres G."/>
            <person name="Ruiz-Duenas F.J."/>
            <person name="Serrano A."/>
            <person name="Henrissat B."/>
            <person name="Drula E."/>
            <person name="Hughes K.W."/>
            <person name="Mata J.L."/>
            <person name="Ishikawa N.K."/>
            <person name="Vargas-Isla R."/>
            <person name="Ushijima S."/>
            <person name="Smith C.A."/>
            <person name="Donoghue J."/>
            <person name="Ahrendt S."/>
            <person name="Andreopoulos W."/>
            <person name="He G."/>
            <person name="LaButti K."/>
            <person name="Lipzen A."/>
            <person name="Ng V."/>
            <person name="Riley R."/>
            <person name="Sandor L."/>
            <person name="Barry K."/>
            <person name="Martinez A.T."/>
            <person name="Xiao Y."/>
            <person name="Gibbons J.G."/>
            <person name="Terashima K."/>
            <person name="Grigoriev I.V."/>
            <person name="Hibbett D."/>
        </authorList>
    </citation>
    <scope>NUCLEOTIDE SEQUENCE</scope>
    <source>
        <strain evidence="1">Sp2 HRB7682 ss15</strain>
    </source>
</reference>
<dbReference type="AlphaFoldDB" id="A0A9W9AZL0"/>
<accession>A0A9W9AZL0</accession>
<reference evidence="1" key="1">
    <citation type="submission" date="2022-08" db="EMBL/GenBank/DDBJ databases">
        <authorList>
            <consortium name="DOE Joint Genome Institute"/>
            <person name="Min B."/>
            <person name="Riley R."/>
            <person name="Sierra-Patev S."/>
            <person name="Naranjo-Ortiz M."/>
            <person name="Looney B."/>
            <person name="Konkel Z."/>
            <person name="Slot J.C."/>
            <person name="Sakamoto Y."/>
            <person name="Steenwyk J.L."/>
            <person name="Rokas A."/>
            <person name="Carro J."/>
            <person name="Camarero S."/>
            <person name="Ferreira P."/>
            <person name="Molpeceres G."/>
            <person name="Ruiz-Duenas F.J."/>
            <person name="Serrano A."/>
            <person name="Henrissat B."/>
            <person name="Drula E."/>
            <person name="Hughes K.W."/>
            <person name="Mata J.L."/>
            <person name="Ishikawa N.K."/>
            <person name="Vargas-Isla R."/>
            <person name="Ushijima S."/>
            <person name="Smith C.A."/>
            <person name="Ahrendt S."/>
            <person name="Andreopoulos W."/>
            <person name="He G."/>
            <person name="Labutti K."/>
            <person name="Lipzen A."/>
            <person name="Ng V."/>
            <person name="Sandor L."/>
            <person name="Barry K."/>
            <person name="Martinez A.T."/>
            <person name="Xiao Y."/>
            <person name="Gibbons J.G."/>
            <person name="Terashima K."/>
            <person name="Hibbett D.S."/>
            <person name="Grigoriev I.V."/>
        </authorList>
    </citation>
    <scope>NUCLEOTIDE SEQUENCE</scope>
    <source>
        <strain evidence="1">Sp2 HRB7682 ss15</strain>
    </source>
</reference>
<organism evidence="1 2">
    <name type="scientific">Lentinula lateritia</name>
    <dbReference type="NCBI Taxonomy" id="40482"/>
    <lineage>
        <taxon>Eukaryota</taxon>
        <taxon>Fungi</taxon>
        <taxon>Dikarya</taxon>
        <taxon>Basidiomycota</taxon>
        <taxon>Agaricomycotina</taxon>
        <taxon>Agaricomycetes</taxon>
        <taxon>Agaricomycetidae</taxon>
        <taxon>Agaricales</taxon>
        <taxon>Marasmiineae</taxon>
        <taxon>Omphalotaceae</taxon>
        <taxon>Lentinula</taxon>
    </lineage>
</organism>
<sequence>MCMNERRYIPEYPVQPQVDSNSQIPTSRIGGKLVSKGIPSALPELTQSHGMSYTTPFYRPAHPNELEAQAFQLHRAPTHRPLGLWAYVDPTWNTTQHIQNRTSVAIPSPATYCIPNPCIQTPPPAPRTRDGQQNYNDDEAATFSVCGSFDDRLRNRDLLDVVQNENVLQLIFGRFDSSVDSAIPLGPGTDVTDPVPVTVAGLEKLIQDHARRNQNYFDYHSSSTTTTIISLPPLTELNLSTHNSQSTHDCLRHVEAVACCDEEIGTKSQSAMELPLAMGGRRSKSIEKVMRWRMGCI</sequence>
<comment type="caution">
    <text evidence="1">The sequence shown here is derived from an EMBL/GenBank/DDBJ whole genome shotgun (WGS) entry which is preliminary data.</text>
</comment>
<dbReference type="Proteomes" id="UP001150238">
    <property type="component" value="Unassembled WGS sequence"/>
</dbReference>
<evidence type="ECO:0000313" key="1">
    <source>
        <dbReference type="EMBL" id="KAJ4494567.1"/>
    </source>
</evidence>
<proteinExistence type="predicted"/>
<gene>
    <name evidence="1" type="ORF">C8J55DRAFT_601590</name>
</gene>
<dbReference type="EMBL" id="JANVFS010000002">
    <property type="protein sequence ID" value="KAJ4494567.1"/>
    <property type="molecule type" value="Genomic_DNA"/>
</dbReference>
<protein>
    <submittedName>
        <fullName evidence="1">Uncharacterized protein</fullName>
    </submittedName>
</protein>
<evidence type="ECO:0000313" key="2">
    <source>
        <dbReference type="Proteomes" id="UP001150238"/>
    </source>
</evidence>
<name>A0A9W9AZL0_9AGAR</name>